<dbReference type="InterPro" id="IPR011006">
    <property type="entry name" value="CheY-like_superfamily"/>
</dbReference>
<evidence type="ECO:0000259" key="7">
    <source>
        <dbReference type="PROSITE" id="PS50110"/>
    </source>
</evidence>
<gene>
    <name evidence="8" type="ORF">VF724_06565</name>
</gene>
<sequence>MIKVLLVDDHTLVRKGIRMLLQPYSDVQIVGEAHDGNDAVLKTIQLDPDLILMDLSMPDGLDGFSAAKEIQKHKPNVKIVILTMYDEEIYVQQAVRLGVQGYILKNSHGEMLIEAIREVYRGHIYYRSSVDEHKIKGWLAENPEEIPSVLTDREKEIVRMAALGFSNKEIAEKLLISIKTVENHKTNIMQKLQLKTKHELIQYAIQNKYLDLVF</sequence>
<dbReference type="PROSITE" id="PS00622">
    <property type="entry name" value="HTH_LUXR_1"/>
    <property type="match status" value="1"/>
</dbReference>
<dbReference type="Pfam" id="PF00196">
    <property type="entry name" value="GerE"/>
    <property type="match status" value="1"/>
</dbReference>
<dbReference type="Gene3D" id="3.40.50.2300">
    <property type="match status" value="1"/>
</dbReference>
<name>A0ABU5ZFQ2_9BACL</name>
<dbReference type="RefSeq" id="WP_371753441.1">
    <property type="nucleotide sequence ID" value="NZ_JAYJLD010000007.1"/>
</dbReference>
<reference evidence="8" key="1">
    <citation type="submission" date="2023-12" db="EMBL/GenBank/DDBJ databases">
        <title>Fervidustalea candida gen. nov., sp. nov., a novel member of the family Paenibacillaceae isolated from a geothermal area.</title>
        <authorList>
            <person name="Li W.-J."/>
            <person name="Jiao J.-Y."/>
            <person name="Chen Y."/>
        </authorList>
    </citation>
    <scope>NUCLEOTIDE SEQUENCE</scope>
    <source>
        <strain evidence="8">SYSU GA230002</strain>
    </source>
</reference>
<keyword evidence="3" id="KW-0238">DNA-binding</keyword>
<organism evidence="8 9">
    <name type="scientific">Ferviditalea candida</name>
    <dbReference type="NCBI Taxonomy" id="3108399"/>
    <lineage>
        <taxon>Bacteria</taxon>
        <taxon>Bacillati</taxon>
        <taxon>Bacillota</taxon>
        <taxon>Bacilli</taxon>
        <taxon>Bacillales</taxon>
        <taxon>Paenibacillaceae</taxon>
        <taxon>Ferviditalea</taxon>
    </lineage>
</organism>
<dbReference type="CDD" id="cd06170">
    <property type="entry name" value="LuxR_C_like"/>
    <property type="match status" value="1"/>
</dbReference>
<dbReference type="PANTHER" id="PTHR43214">
    <property type="entry name" value="TWO-COMPONENT RESPONSE REGULATOR"/>
    <property type="match status" value="1"/>
</dbReference>
<feature type="modified residue" description="4-aspartylphosphate" evidence="5">
    <location>
        <position position="54"/>
    </location>
</feature>
<evidence type="ECO:0000256" key="3">
    <source>
        <dbReference type="ARBA" id="ARBA00023125"/>
    </source>
</evidence>
<keyword evidence="9" id="KW-1185">Reference proteome</keyword>
<dbReference type="CDD" id="cd17535">
    <property type="entry name" value="REC_NarL-like"/>
    <property type="match status" value="1"/>
</dbReference>
<dbReference type="Pfam" id="PF00072">
    <property type="entry name" value="Response_reg"/>
    <property type="match status" value="1"/>
</dbReference>
<dbReference type="SUPFAM" id="SSF52172">
    <property type="entry name" value="CheY-like"/>
    <property type="match status" value="1"/>
</dbReference>
<dbReference type="InterPro" id="IPR039420">
    <property type="entry name" value="WalR-like"/>
</dbReference>
<comment type="caution">
    <text evidence="8">The sequence shown here is derived from an EMBL/GenBank/DDBJ whole genome shotgun (WGS) entry which is preliminary data.</text>
</comment>
<evidence type="ECO:0000256" key="4">
    <source>
        <dbReference type="ARBA" id="ARBA00023163"/>
    </source>
</evidence>
<evidence type="ECO:0000256" key="5">
    <source>
        <dbReference type="PROSITE-ProRule" id="PRU00169"/>
    </source>
</evidence>
<evidence type="ECO:0000313" key="8">
    <source>
        <dbReference type="EMBL" id="MEB3101324.1"/>
    </source>
</evidence>
<dbReference type="EMBL" id="JAYJLD010000007">
    <property type="protein sequence ID" value="MEB3101324.1"/>
    <property type="molecule type" value="Genomic_DNA"/>
</dbReference>
<proteinExistence type="predicted"/>
<keyword evidence="4" id="KW-0804">Transcription</keyword>
<dbReference type="PRINTS" id="PR00038">
    <property type="entry name" value="HTHLUXR"/>
</dbReference>
<dbReference type="SMART" id="SM00448">
    <property type="entry name" value="REC"/>
    <property type="match status" value="1"/>
</dbReference>
<evidence type="ECO:0000256" key="2">
    <source>
        <dbReference type="ARBA" id="ARBA00023015"/>
    </source>
</evidence>
<accession>A0ABU5ZFQ2</accession>
<dbReference type="PROSITE" id="PS50043">
    <property type="entry name" value="HTH_LUXR_2"/>
    <property type="match status" value="1"/>
</dbReference>
<dbReference type="InterPro" id="IPR016032">
    <property type="entry name" value="Sig_transdc_resp-reg_C-effctor"/>
</dbReference>
<dbReference type="PANTHER" id="PTHR43214:SF37">
    <property type="entry name" value="TRANSCRIPTIONAL REGULATORY PROTEIN YDFI"/>
    <property type="match status" value="1"/>
</dbReference>
<dbReference type="SUPFAM" id="SSF46894">
    <property type="entry name" value="C-terminal effector domain of the bipartite response regulators"/>
    <property type="match status" value="1"/>
</dbReference>
<evidence type="ECO:0000313" key="9">
    <source>
        <dbReference type="Proteomes" id="UP001310386"/>
    </source>
</evidence>
<feature type="domain" description="HTH luxR-type" evidence="6">
    <location>
        <begin position="143"/>
        <end position="208"/>
    </location>
</feature>
<keyword evidence="2" id="KW-0805">Transcription regulation</keyword>
<dbReference type="Proteomes" id="UP001310386">
    <property type="component" value="Unassembled WGS sequence"/>
</dbReference>
<keyword evidence="1 5" id="KW-0597">Phosphoprotein</keyword>
<dbReference type="InterPro" id="IPR001789">
    <property type="entry name" value="Sig_transdc_resp-reg_receiver"/>
</dbReference>
<feature type="domain" description="Response regulatory" evidence="7">
    <location>
        <begin position="3"/>
        <end position="120"/>
    </location>
</feature>
<dbReference type="InterPro" id="IPR058245">
    <property type="entry name" value="NreC/VraR/RcsB-like_REC"/>
</dbReference>
<dbReference type="PROSITE" id="PS50110">
    <property type="entry name" value="RESPONSE_REGULATORY"/>
    <property type="match status" value="1"/>
</dbReference>
<dbReference type="InterPro" id="IPR000792">
    <property type="entry name" value="Tscrpt_reg_LuxR_C"/>
</dbReference>
<evidence type="ECO:0000256" key="1">
    <source>
        <dbReference type="ARBA" id="ARBA00022553"/>
    </source>
</evidence>
<protein>
    <submittedName>
        <fullName evidence="8">Response regulator transcription factor</fullName>
    </submittedName>
</protein>
<dbReference type="SMART" id="SM00421">
    <property type="entry name" value="HTH_LUXR"/>
    <property type="match status" value="1"/>
</dbReference>
<evidence type="ECO:0000259" key="6">
    <source>
        <dbReference type="PROSITE" id="PS50043"/>
    </source>
</evidence>